<keyword evidence="4" id="KW-1185">Reference proteome</keyword>
<name>A0ABV4HYG0_9ACTN</name>
<dbReference type="InterPro" id="IPR050706">
    <property type="entry name" value="Cyclic-di-GMP_PDE-like"/>
</dbReference>
<evidence type="ECO:0000256" key="1">
    <source>
        <dbReference type="SAM" id="MobiDB-lite"/>
    </source>
</evidence>
<dbReference type="PROSITE" id="PS50883">
    <property type="entry name" value="EAL"/>
    <property type="match status" value="1"/>
</dbReference>
<dbReference type="Pfam" id="PF00563">
    <property type="entry name" value="EAL"/>
    <property type="match status" value="1"/>
</dbReference>
<evidence type="ECO:0000313" key="3">
    <source>
        <dbReference type="EMBL" id="MEZ0491453.1"/>
    </source>
</evidence>
<feature type="region of interest" description="Disordered" evidence="1">
    <location>
        <begin position="436"/>
        <end position="456"/>
    </location>
</feature>
<reference evidence="3 4" key="1">
    <citation type="submission" date="2024-07" db="EMBL/GenBank/DDBJ databases">
        <authorList>
            <person name="Thanompreechachai J."/>
            <person name="Duangmal K."/>
        </authorList>
    </citation>
    <scope>NUCLEOTIDE SEQUENCE [LARGE SCALE GENOMIC DNA]</scope>
    <source>
        <strain evidence="3 4">TBRC 1896</strain>
    </source>
</reference>
<dbReference type="InterPro" id="IPR001633">
    <property type="entry name" value="EAL_dom"/>
</dbReference>
<organism evidence="3 4">
    <name type="scientific">Kineococcus mangrovi</name>
    <dbReference type="NCBI Taxonomy" id="1660183"/>
    <lineage>
        <taxon>Bacteria</taxon>
        <taxon>Bacillati</taxon>
        <taxon>Actinomycetota</taxon>
        <taxon>Actinomycetes</taxon>
        <taxon>Kineosporiales</taxon>
        <taxon>Kineosporiaceae</taxon>
        <taxon>Kineococcus</taxon>
    </lineage>
</organism>
<comment type="caution">
    <text evidence="3">The sequence shown here is derived from an EMBL/GenBank/DDBJ whole genome shotgun (WGS) entry which is preliminary data.</text>
</comment>
<proteinExistence type="predicted"/>
<feature type="domain" description="EAL" evidence="2">
    <location>
        <begin position="6"/>
        <end position="254"/>
    </location>
</feature>
<evidence type="ECO:0000313" key="4">
    <source>
        <dbReference type="Proteomes" id="UP001566476"/>
    </source>
</evidence>
<dbReference type="Gene3D" id="3.20.20.450">
    <property type="entry name" value="EAL domain"/>
    <property type="match status" value="1"/>
</dbReference>
<sequence length="456" mass="48872">MQRPGHLASSTASRTSRQRSATFVRYQPIVTLSAPLDRHVVAVEALTGAPVHAVVEDDGRAERDGLVADDLRRLRAVVADLTALPAPGARLLPVFVNLEPVSLSMLTPATVHQLLHPLLQRTSVVVEVTERSLLHDPAGLLRGIRHLRQAGCAIAVDDVGSTPAALALLSLIEPDVVKLDMGLLHDPFTPSAAATVAAVRDQADRTGALVLAEGIETRQQEQKALSTGADLGQGWRYGRSLGWPPVSAATDGASPLETALQAARRNLAVSSRHYRSPFAVLSQTHTVRRGSQRLLTQMSRHLEDQALNNTADAVVLAALTTPAALHGLTRRRFEALGRTATFTAVSAPGMPRRPCHGVVGQPLNPLSPIAGEWVMTVLTPFFAGMLAARPVPRPGDEARRGQSPCDDYDYAVSYDRAEVVQASRCLVRELDPLPLAVDHGRRSPAGEVSPRLDAER</sequence>
<dbReference type="PANTHER" id="PTHR33121">
    <property type="entry name" value="CYCLIC DI-GMP PHOSPHODIESTERASE PDEF"/>
    <property type="match status" value="1"/>
</dbReference>
<dbReference type="PANTHER" id="PTHR33121:SF70">
    <property type="entry name" value="SIGNALING PROTEIN YKOW"/>
    <property type="match status" value="1"/>
</dbReference>
<evidence type="ECO:0000259" key="2">
    <source>
        <dbReference type="PROSITE" id="PS50883"/>
    </source>
</evidence>
<protein>
    <submittedName>
        <fullName evidence="3">EAL domain-containing protein</fullName>
    </submittedName>
</protein>
<dbReference type="EMBL" id="JBGGTQ010000002">
    <property type="protein sequence ID" value="MEZ0491453.1"/>
    <property type="molecule type" value="Genomic_DNA"/>
</dbReference>
<dbReference type="InterPro" id="IPR019278">
    <property type="entry name" value="DICT_dom"/>
</dbReference>
<dbReference type="Pfam" id="PF10069">
    <property type="entry name" value="DICT"/>
    <property type="match status" value="1"/>
</dbReference>
<dbReference type="SUPFAM" id="SSF141868">
    <property type="entry name" value="EAL domain-like"/>
    <property type="match status" value="1"/>
</dbReference>
<accession>A0ABV4HYG0</accession>
<gene>
    <name evidence="3" type="ORF">AB2L28_04305</name>
</gene>
<dbReference type="RefSeq" id="WP_370717497.1">
    <property type="nucleotide sequence ID" value="NZ_JBGGTQ010000002.1"/>
</dbReference>
<dbReference type="InterPro" id="IPR035919">
    <property type="entry name" value="EAL_sf"/>
</dbReference>
<dbReference type="CDD" id="cd01948">
    <property type="entry name" value="EAL"/>
    <property type="match status" value="1"/>
</dbReference>
<dbReference type="Proteomes" id="UP001566476">
    <property type="component" value="Unassembled WGS sequence"/>
</dbReference>
<dbReference type="SMART" id="SM00052">
    <property type="entry name" value="EAL"/>
    <property type="match status" value="1"/>
</dbReference>